<dbReference type="InterPro" id="IPR049883">
    <property type="entry name" value="NOTCH1_EGF-like"/>
</dbReference>
<evidence type="ECO:0000256" key="3">
    <source>
        <dbReference type="ARBA" id="ARBA00022536"/>
    </source>
</evidence>
<dbReference type="AlphaFoldDB" id="A0A0E0RC50"/>
<keyword evidence="4" id="KW-0808">Transferase</keyword>
<dbReference type="Pfam" id="PF00069">
    <property type="entry name" value="Pkinase"/>
    <property type="match status" value="1"/>
</dbReference>
<organism evidence="16 17">
    <name type="scientific">Oryza rufipogon</name>
    <name type="common">Brownbeard rice</name>
    <name type="synonym">Asian wild rice</name>
    <dbReference type="NCBI Taxonomy" id="4529"/>
    <lineage>
        <taxon>Eukaryota</taxon>
        <taxon>Viridiplantae</taxon>
        <taxon>Streptophyta</taxon>
        <taxon>Embryophyta</taxon>
        <taxon>Tracheophyta</taxon>
        <taxon>Spermatophyta</taxon>
        <taxon>Magnoliopsida</taxon>
        <taxon>Liliopsida</taxon>
        <taxon>Poales</taxon>
        <taxon>Poaceae</taxon>
        <taxon>BOP clade</taxon>
        <taxon>Oryzoideae</taxon>
        <taxon>Oryzeae</taxon>
        <taxon>Oryzinae</taxon>
        <taxon>Oryza</taxon>
    </lineage>
</organism>
<keyword evidence="2" id="KW-0723">Serine/threonine-protein kinase</keyword>
<keyword evidence="5" id="KW-0732">Signal</keyword>
<dbReference type="SUPFAM" id="SSF56112">
    <property type="entry name" value="Protein kinase-like (PK-like)"/>
    <property type="match status" value="2"/>
</dbReference>
<dbReference type="PANTHER" id="PTHR27005">
    <property type="entry name" value="WALL-ASSOCIATED RECEPTOR KINASE-LIKE 21"/>
    <property type="match status" value="1"/>
</dbReference>
<dbReference type="Pfam" id="PF07714">
    <property type="entry name" value="PK_Tyr_Ser-Thr"/>
    <property type="match status" value="1"/>
</dbReference>
<keyword evidence="7" id="KW-0418">Kinase</keyword>
<dbReference type="InterPro" id="IPR001881">
    <property type="entry name" value="EGF-like_Ca-bd_dom"/>
</dbReference>
<dbReference type="GO" id="GO:0007166">
    <property type="term" value="P:cell surface receptor signaling pathway"/>
    <property type="evidence" value="ECO:0007669"/>
    <property type="project" value="InterPro"/>
</dbReference>
<evidence type="ECO:0000256" key="10">
    <source>
        <dbReference type="ARBA" id="ARBA00023180"/>
    </source>
</evidence>
<dbReference type="SMART" id="SM00220">
    <property type="entry name" value="S_TKc"/>
    <property type="match status" value="1"/>
</dbReference>
<dbReference type="Gene3D" id="1.10.510.10">
    <property type="entry name" value="Transferase(Phosphotransferase) domain 1"/>
    <property type="match status" value="2"/>
</dbReference>
<dbReference type="GO" id="GO:0005509">
    <property type="term" value="F:calcium ion binding"/>
    <property type="evidence" value="ECO:0007669"/>
    <property type="project" value="InterPro"/>
</dbReference>
<dbReference type="PROSITE" id="PS01187">
    <property type="entry name" value="EGF_CA"/>
    <property type="match status" value="1"/>
</dbReference>
<dbReference type="PROSITE" id="PS00010">
    <property type="entry name" value="ASX_HYDROXYL"/>
    <property type="match status" value="1"/>
</dbReference>
<evidence type="ECO:0000256" key="1">
    <source>
        <dbReference type="ARBA" id="ARBA00004479"/>
    </source>
</evidence>
<dbReference type="SUPFAM" id="SSF57196">
    <property type="entry name" value="EGF/Laminin"/>
    <property type="match status" value="1"/>
</dbReference>
<dbReference type="GO" id="GO:0005886">
    <property type="term" value="C:plasma membrane"/>
    <property type="evidence" value="ECO:0007669"/>
    <property type="project" value="TreeGrafter"/>
</dbReference>
<dbReference type="eggNOG" id="ENOG502QQPF">
    <property type="taxonomic scope" value="Eukaryota"/>
</dbReference>
<dbReference type="Gene3D" id="3.30.200.20">
    <property type="entry name" value="Phosphorylase Kinase, domain 1"/>
    <property type="match status" value="1"/>
</dbReference>
<name>A0A0E0RC50_ORYRU</name>
<keyword evidence="10" id="KW-0325">Glycoprotein</keyword>
<comment type="subcellular location">
    <subcellularLocation>
        <location evidence="1">Membrane</location>
        <topology evidence="1">Single-pass type I membrane protein</topology>
    </subcellularLocation>
</comment>
<keyword evidence="13" id="KW-0472">Membrane</keyword>
<keyword evidence="13" id="KW-0812">Transmembrane</keyword>
<dbReference type="PROSITE" id="PS00107">
    <property type="entry name" value="PROTEIN_KINASE_ATP"/>
    <property type="match status" value="2"/>
</dbReference>
<reference evidence="16" key="2">
    <citation type="submission" date="2015-06" db="UniProtKB">
        <authorList>
            <consortium name="EnsemblPlants"/>
        </authorList>
    </citation>
    <scope>IDENTIFICATION</scope>
</reference>
<evidence type="ECO:0000256" key="4">
    <source>
        <dbReference type="ARBA" id="ARBA00022679"/>
    </source>
</evidence>
<comment type="caution">
    <text evidence="11">Lacks conserved residue(s) required for the propagation of feature annotation.</text>
</comment>
<dbReference type="Proteomes" id="UP000008022">
    <property type="component" value="Unassembled WGS sequence"/>
</dbReference>
<dbReference type="SMART" id="SM00179">
    <property type="entry name" value="EGF_CA"/>
    <property type="match status" value="2"/>
</dbReference>
<evidence type="ECO:0000313" key="17">
    <source>
        <dbReference type="Proteomes" id="UP000008022"/>
    </source>
</evidence>
<dbReference type="GO" id="GO:0004674">
    <property type="term" value="F:protein serine/threonine kinase activity"/>
    <property type="evidence" value="ECO:0007669"/>
    <property type="project" value="UniProtKB-KW"/>
</dbReference>
<dbReference type="PROSITE" id="PS50011">
    <property type="entry name" value="PROTEIN_KINASE_DOM"/>
    <property type="match status" value="2"/>
</dbReference>
<keyword evidence="8 12" id="KW-0067">ATP-binding</keyword>
<dbReference type="InterPro" id="IPR018097">
    <property type="entry name" value="EGF_Ca-bd_CS"/>
</dbReference>
<dbReference type="GO" id="GO:0005524">
    <property type="term" value="F:ATP binding"/>
    <property type="evidence" value="ECO:0007669"/>
    <property type="project" value="UniProtKB-UniRule"/>
</dbReference>
<keyword evidence="13" id="KW-1133">Transmembrane helix</keyword>
<evidence type="ECO:0000256" key="5">
    <source>
        <dbReference type="ARBA" id="ARBA00022729"/>
    </source>
</evidence>
<evidence type="ECO:0000256" key="2">
    <source>
        <dbReference type="ARBA" id="ARBA00022527"/>
    </source>
</evidence>
<dbReference type="GO" id="GO:0030247">
    <property type="term" value="F:polysaccharide binding"/>
    <property type="evidence" value="ECO:0007669"/>
    <property type="project" value="InterPro"/>
</dbReference>
<evidence type="ECO:0000256" key="7">
    <source>
        <dbReference type="ARBA" id="ARBA00022777"/>
    </source>
</evidence>
<evidence type="ECO:0000259" key="14">
    <source>
        <dbReference type="PROSITE" id="PS50011"/>
    </source>
</evidence>
<evidence type="ECO:0000256" key="12">
    <source>
        <dbReference type="PROSITE-ProRule" id="PRU10141"/>
    </source>
</evidence>
<dbReference type="Gramene" id="ORUFI11G24840.1">
    <property type="protein sequence ID" value="ORUFI11G24840.1"/>
    <property type="gene ID" value="ORUFI11G24840"/>
</dbReference>
<evidence type="ECO:0000256" key="9">
    <source>
        <dbReference type="ARBA" id="ARBA00023157"/>
    </source>
</evidence>
<reference evidence="17" key="1">
    <citation type="submission" date="2013-06" db="EMBL/GenBank/DDBJ databases">
        <authorList>
            <person name="Zhao Q."/>
        </authorList>
    </citation>
    <scope>NUCLEOTIDE SEQUENCE</scope>
    <source>
        <strain evidence="17">cv. W1943</strain>
    </source>
</reference>
<dbReference type="InterPro" id="IPR025287">
    <property type="entry name" value="WAK_GUB"/>
</dbReference>
<dbReference type="Pfam" id="PF07645">
    <property type="entry name" value="EGF_CA"/>
    <property type="match status" value="1"/>
</dbReference>
<feature type="binding site" evidence="12">
    <location>
        <position position="1092"/>
    </location>
    <ligand>
        <name>ATP</name>
        <dbReference type="ChEBI" id="CHEBI:30616"/>
    </ligand>
</feature>
<keyword evidence="6 12" id="KW-0547">Nucleotide-binding</keyword>
<dbReference type="STRING" id="4529.A0A0E0RC50"/>
<feature type="transmembrane region" description="Helical" evidence="13">
    <location>
        <begin position="269"/>
        <end position="294"/>
    </location>
</feature>
<feature type="domain" description="Protein kinase" evidence="14">
    <location>
        <begin position="1060"/>
        <end position="1271"/>
    </location>
</feature>
<feature type="binding site" evidence="12">
    <location>
        <position position="362"/>
    </location>
    <ligand>
        <name>ATP</name>
        <dbReference type="ChEBI" id="CHEBI:30616"/>
    </ligand>
</feature>
<evidence type="ECO:0000313" key="16">
    <source>
        <dbReference type="EnsemblPlants" id="ORUFI11G24840.1"/>
    </source>
</evidence>
<dbReference type="FunFam" id="1.10.510.10:FF:000606">
    <property type="entry name" value="Wall-associated receptor kinase 3"/>
    <property type="match status" value="1"/>
</dbReference>
<feature type="domain" description="EGF-like" evidence="15">
    <location>
        <begin position="956"/>
        <end position="999"/>
    </location>
</feature>
<feature type="domain" description="Protein kinase" evidence="14">
    <location>
        <begin position="334"/>
        <end position="618"/>
    </location>
</feature>
<dbReference type="InterPro" id="IPR011009">
    <property type="entry name" value="Kinase-like_dom_sf"/>
</dbReference>
<keyword evidence="9" id="KW-1015">Disulfide bond</keyword>
<accession>A0A0E0RC50</accession>
<evidence type="ECO:0000256" key="13">
    <source>
        <dbReference type="SAM" id="Phobius"/>
    </source>
</evidence>
<evidence type="ECO:0000259" key="15">
    <source>
        <dbReference type="PROSITE" id="PS50026"/>
    </source>
</evidence>
<evidence type="ECO:0000256" key="6">
    <source>
        <dbReference type="ARBA" id="ARBA00022741"/>
    </source>
</evidence>
<dbReference type="PROSITE" id="PS00108">
    <property type="entry name" value="PROTEIN_KINASE_ST"/>
    <property type="match status" value="2"/>
</dbReference>
<keyword evidence="3 11" id="KW-0245">EGF-like domain</keyword>
<sequence length="1271" mass="139310">MRVYTPVADQCYNSSSTSAPGFVASLELTAPFLLAQSNEFTAIGCNTVAFLDGRNNGSYSTGCITTCGSVEAAAHDGEPCTGLGCCQVPSIPPNLTTLHISWNDQGFLNFTPIGTPCSYAFVAQKDWYNFSRQDFGPVGSKDFITNSTWDKSVPTVLNWAIRNNGSCSSITGLAPACVSANSNCVNTSNGVGYLCKCSPGYAGNPYATGADGCTNINECDLRRAEPAKYEKLYPCYSGSNCHDTEGDYKCKCRFWHRGDGKLDKGCRAIIPWTAVAAVATLLASAFLAALLLYIRRERKRRQRKGLFDKNGGNILRNVLNIKIYSEDELNKMTTNYSNMLGNGCFGEVYKGITDEKQEVAVKRFNPRDEERSRDDVVREITSQSSIQHDNLLRLVGCCLETDVPRLVLEFIPNGSLHTVLHRAGRNMHIPLLARLDIAVGSAEALAYMHSNIGHNSIVHGDVKSANILIGDNMEPKVSDFGASKLMSVAKYNKWSVFGDLNYIDPVYTSTGDFTDKSDVYSFGVVLLELITRRKAKCDGTSLRVQFDKHYKDDDMRRKMYDQDLLSDDAQPHCLECLDKMADIAVQCLRNNVDERPTMAEVLEDLKKLRESAKTHNTYPTRVDARLPIIIELGIEACCNCFLPICVVPDGVTHPIQLEAAAGALAAMAQGVMLWYDDLLAVLVLSVLVATSSTAANCGRKCGDVRIPYPFGIGVDCAWPGFNVSCNHSFSPPRPYYGNIEIMDISVAAGETRVYTSVLQNCFDLSNTSSSSESDVDSPWLNLTGTPFLVSPERNEFTATGCDTLGMMYGREDGSYLTGCVTTCASLDTAANDDDHCAGLGCCQIQSIPGNLTILEMTLSANITEGKIAAYNFSRKDFGRSGNKIFANRDGEMVVPTVLDWAIRGTNGSCSGSVAPACVSDHSYCANATNGDGYLCKCSKGYDGNPYLKAGNGGCTDIDECKEPDRCSTGSRCHNTEGDYYCKCRFPRRGDGKINGKGCHLPKYMVPTVATVCTVIFLVVLVCLYKRRKRRMFANNNGGRLLKDMNIVLFTEKDLNKMTKNRSTKILGEGSFGKVYMGTHKWEPTRTSLVAVKYSKGKRKAARMHGVDIKCMNQNVFKTPYVVPSPEDSSSPLPESVDEIRVQSLIQHENVVTLVGCCIETEEPTLILEFIPNGSLEKMLHGGDQRPLSLLQRLDIAIGSAKALSYMHSSTLVHGDVKLSNILLDDKLIPKVSDFGSAELTLKIKLVEKRPTMAEVVEELKQLREQISTRMS</sequence>
<dbReference type="InterPro" id="IPR000742">
    <property type="entry name" value="EGF"/>
</dbReference>
<evidence type="ECO:0008006" key="18">
    <source>
        <dbReference type="Google" id="ProtNLM"/>
    </source>
</evidence>
<evidence type="ECO:0000256" key="11">
    <source>
        <dbReference type="PROSITE-ProRule" id="PRU00076"/>
    </source>
</evidence>
<dbReference type="FunFam" id="3.30.200.20:FF:000337">
    <property type="entry name" value="Wall-associated receptor kinase 3"/>
    <property type="match status" value="1"/>
</dbReference>
<proteinExistence type="predicted"/>
<dbReference type="CDD" id="cd00054">
    <property type="entry name" value="EGF_CA"/>
    <property type="match status" value="2"/>
</dbReference>
<dbReference type="PANTHER" id="PTHR27005:SF162">
    <property type="entry name" value="OS11G0691500 PROTEIN"/>
    <property type="match status" value="1"/>
</dbReference>
<keyword evidence="17" id="KW-1185">Reference proteome</keyword>
<dbReference type="InterPro" id="IPR000152">
    <property type="entry name" value="EGF-type_Asp/Asn_hydroxyl_site"/>
</dbReference>
<dbReference type="InterPro" id="IPR045274">
    <property type="entry name" value="WAK-like"/>
</dbReference>
<dbReference type="PROSITE" id="PS50026">
    <property type="entry name" value="EGF_3"/>
    <property type="match status" value="1"/>
</dbReference>
<dbReference type="InterPro" id="IPR017441">
    <property type="entry name" value="Protein_kinase_ATP_BS"/>
</dbReference>
<dbReference type="InterPro" id="IPR001245">
    <property type="entry name" value="Ser-Thr/Tyr_kinase_cat_dom"/>
</dbReference>
<dbReference type="InterPro" id="IPR008271">
    <property type="entry name" value="Ser/Thr_kinase_AS"/>
</dbReference>
<dbReference type="Pfam" id="PF13947">
    <property type="entry name" value="GUB_WAK_bind"/>
    <property type="match status" value="1"/>
</dbReference>
<feature type="transmembrane region" description="Helical" evidence="13">
    <location>
        <begin position="1003"/>
        <end position="1024"/>
    </location>
</feature>
<dbReference type="EnsemblPlants" id="ORUFI11G24840.1">
    <property type="protein sequence ID" value="ORUFI11G24840.1"/>
    <property type="gene ID" value="ORUFI11G24840"/>
</dbReference>
<protein>
    <recommendedName>
        <fullName evidence="18">Protein kinase domain-containing protein</fullName>
    </recommendedName>
</protein>
<dbReference type="Gene3D" id="2.10.25.10">
    <property type="entry name" value="Laminin"/>
    <property type="match status" value="2"/>
</dbReference>
<evidence type="ECO:0000256" key="8">
    <source>
        <dbReference type="ARBA" id="ARBA00022840"/>
    </source>
</evidence>
<dbReference type="SMART" id="SM00181">
    <property type="entry name" value="EGF"/>
    <property type="match status" value="4"/>
</dbReference>
<dbReference type="InterPro" id="IPR000719">
    <property type="entry name" value="Prot_kinase_dom"/>
</dbReference>